<dbReference type="EMBL" id="SNSQ01000029">
    <property type="protein sequence ID" value="TEU43192.1"/>
    <property type="molecule type" value="Genomic_DNA"/>
</dbReference>
<keyword evidence="1" id="KW-0472">Membrane</keyword>
<name>A0AAX2RM80_BURCE</name>
<evidence type="ECO:0000313" key="2">
    <source>
        <dbReference type="EMBL" id="TEU43192.1"/>
    </source>
</evidence>
<protein>
    <submittedName>
        <fullName evidence="2">Uncharacterized protein</fullName>
    </submittedName>
</protein>
<keyword evidence="1" id="KW-0812">Transmembrane</keyword>
<dbReference type="RefSeq" id="WP_134256704.1">
    <property type="nucleotide sequence ID" value="NZ_SNSF01000048.1"/>
</dbReference>
<feature type="transmembrane region" description="Helical" evidence="1">
    <location>
        <begin position="6"/>
        <end position="28"/>
    </location>
</feature>
<gene>
    <name evidence="2" type="ORF">E3D37_24015</name>
</gene>
<comment type="caution">
    <text evidence="2">The sequence shown here is derived from an EMBL/GenBank/DDBJ whole genome shotgun (WGS) entry which is preliminary data.</text>
</comment>
<sequence>MNRSRGKFIVAGIVGGASIVAFVALYAARERQVARLTKVATFASKTIATTLKADRTLGADYEKLIAPAREKAWGAVREIHGRSLVAESIFDKTRLNRTTNEYLSSASNAFEKISERDAALRDLAFTRNLMAAARRDLDAGSTGPLNEHASNLLRATQNDEARELRDIAAATDKLRIALTAIGVKGGELTRELGDIELPSDELRAAIDRYSAPPVN</sequence>
<reference evidence="2 3" key="1">
    <citation type="submission" date="2019-03" db="EMBL/GenBank/DDBJ databases">
        <title>Burkholderia cepacia outbreak.</title>
        <authorList>
            <person name="Farzana R."/>
            <person name="Walsh T.R."/>
        </authorList>
    </citation>
    <scope>NUCLEOTIDE SEQUENCE [LARGE SCALE GENOMIC DNA]</scope>
    <source>
        <strain evidence="3">d13</strain>
    </source>
</reference>
<dbReference type="AlphaFoldDB" id="A0AAX2RM80"/>
<evidence type="ECO:0000256" key="1">
    <source>
        <dbReference type="SAM" id="Phobius"/>
    </source>
</evidence>
<dbReference type="Proteomes" id="UP000298234">
    <property type="component" value="Unassembled WGS sequence"/>
</dbReference>
<organism evidence="2 3">
    <name type="scientific">Burkholderia cepacia</name>
    <name type="common">Pseudomonas cepacia</name>
    <dbReference type="NCBI Taxonomy" id="292"/>
    <lineage>
        <taxon>Bacteria</taxon>
        <taxon>Pseudomonadati</taxon>
        <taxon>Pseudomonadota</taxon>
        <taxon>Betaproteobacteria</taxon>
        <taxon>Burkholderiales</taxon>
        <taxon>Burkholderiaceae</taxon>
        <taxon>Burkholderia</taxon>
        <taxon>Burkholderia cepacia complex</taxon>
    </lineage>
</organism>
<evidence type="ECO:0000313" key="3">
    <source>
        <dbReference type="Proteomes" id="UP000298234"/>
    </source>
</evidence>
<proteinExistence type="predicted"/>
<accession>A0AAX2RM80</accession>
<keyword evidence="1" id="KW-1133">Transmembrane helix</keyword>